<sequence>MLKMNNSWVHVESEKRGNQMSKGYFLTVSDKTTCGGEILTGTSNIKFYGRQAAIEGSTVTCGRYSGNYVIVGGVGSFLDKGTKLAGTLDSQSTCPCNASLICSIPDSYQK</sequence>
<evidence type="ECO:0000313" key="2">
    <source>
        <dbReference type="Proteomes" id="UP000028487"/>
    </source>
</evidence>
<name>A0A077NNN8_XENBV</name>
<comment type="caution">
    <text evidence="1">The sequence shown here is derived from an EMBL/GenBank/DDBJ whole genome shotgun (WGS) entry which is preliminary data.</text>
</comment>
<dbReference type="Pfam" id="PF05488">
    <property type="entry name" value="PAAR_motif"/>
    <property type="match status" value="1"/>
</dbReference>
<organism evidence="1 2">
    <name type="scientific">Xenorhabdus bovienii str. feltiae Moldova</name>
    <dbReference type="NCBI Taxonomy" id="1398200"/>
    <lineage>
        <taxon>Bacteria</taxon>
        <taxon>Pseudomonadati</taxon>
        <taxon>Pseudomonadota</taxon>
        <taxon>Gammaproteobacteria</taxon>
        <taxon>Enterobacterales</taxon>
        <taxon>Morganellaceae</taxon>
        <taxon>Xenorhabdus</taxon>
    </lineage>
</organism>
<reference evidence="1" key="1">
    <citation type="submission" date="2013-07" db="EMBL/GenBank/DDBJ databases">
        <title>Sub-species coevolution in mutualistic symbiosis.</title>
        <authorList>
            <person name="Murfin K."/>
            <person name="Klassen J."/>
            <person name="Lee M."/>
            <person name="Forst S."/>
            <person name="Stock P."/>
            <person name="Goodrich-Blair H."/>
        </authorList>
    </citation>
    <scope>NUCLEOTIDE SEQUENCE [LARGE SCALE GENOMIC DNA]</scope>
    <source>
        <strain evidence="1">Feltiae Moldova</strain>
    </source>
</reference>
<gene>
    <name evidence="1" type="ORF">XBFM1_820097</name>
</gene>
<dbReference type="CDD" id="cd14744">
    <property type="entry name" value="PAAR_CT_2"/>
    <property type="match status" value="1"/>
</dbReference>
<dbReference type="EMBL" id="CBSV010000257">
    <property type="protein sequence ID" value="CDH03682.1"/>
    <property type="molecule type" value="Genomic_DNA"/>
</dbReference>
<proteinExistence type="predicted"/>
<keyword evidence="1" id="KW-0449">Lipoprotein</keyword>
<protein>
    <submittedName>
        <fullName evidence="1">Putative lipoprotein</fullName>
    </submittedName>
</protein>
<dbReference type="InterPro" id="IPR008727">
    <property type="entry name" value="PAAR_motif"/>
</dbReference>
<dbReference type="Proteomes" id="UP000028487">
    <property type="component" value="Unassembled WGS sequence"/>
</dbReference>
<dbReference type="HOGENOM" id="CLU_148568_3_0_6"/>
<accession>A0A077NNN8</accession>
<evidence type="ECO:0000313" key="1">
    <source>
        <dbReference type="EMBL" id="CDH03682.1"/>
    </source>
</evidence>
<dbReference type="AlphaFoldDB" id="A0A077NNN8"/>